<gene>
    <name evidence="1" type="ORF">ATEG_09917</name>
</gene>
<organism evidence="1 2">
    <name type="scientific">Aspergillus terreus (strain NIH 2624 / FGSC A1156)</name>
    <dbReference type="NCBI Taxonomy" id="341663"/>
    <lineage>
        <taxon>Eukaryota</taxon>
        <taxon>Fungi</taxon>
        <taxon>Dikarya</taxon>
        <taxon>Ascomycota</taxon>
        <taxon>Pezizomycotina</taxon>
        <taxon>Eurotiomycetes</taxon>
        <taxon>Eurotiomycetidae</taxon>
        <taxon>Eurotiales</taxon>
        <taxon>Aspergillaceae</taxon>
        <taxon>Aspergillus</taxon>
        <taxon>Aspergillus subgen. Circumdati</taxon>
    </lineage>
</organism>
<name>Q0C8R7_ASPTN</name>
<dbReference type="RefSeq" id="XP_001218539.1">
    <property type="nucleotide sequence ID" value="XM_001218538.1"/>
</dbReference>
<dbReference type="EMBL" id="CH476608">
    <property type="protein sequence ID" value="EAU30108.1"/>
    <property type="molecule type" value="Genomic_DNA"/>
</dbReference>
<dbReference type="GeneID" id="4354205"/>
<dbReference type="HOGENOM" id="CLU_2108555_0_0_1"/>
<protein>
    <submittedName>
        <fullName evidence="1">Uncharacterized protein</fullName>
    </submittedName>
</protein>
<proteinExistence type="predicted"/>
<reference evidence="2" key="1">
    <citation type="submission" date="2005-09" db="EMBL/GenBank/DDBJ databases">
        <title>Annotation of the Aspergillus terreus NIH2624 genome.</title>
        <authorList>
            <person name="Birren B.W."/>
            <person name="Lander E.S."/>
            <person name="Galagan J.E."/>
            <person name="Nusbaum C."/>
            <person name="Devon K."/>
            <person name="Henn M."/>
            <person name="Ma L.-J."/>
            <person name="Jaffe D.B."/>
            <person name="Butler J."/>
            <person name="Alvarez P."/>
            <person name="Gnerre S."/>
            <person name="Grabherr M."/>
            <person name="Kleber M."/>
            <person name="Mauceli E.W."/>
            <person name="Brockman W."/>
            <person name="Rounsley S."/>
            <person name="Young S.K."/>
            <person name="LaButti K."/>
            <person name="Pushparaj V."/>
            <person name="DeCaprio D."/>
            <person name="Crawford M."/>
            <person name="Koehrsen M."/>
            <person name="Engels R."/>
            <person name="Montgomery P."/>
            <person name="Pearson M."/>
            <person name="Howarth C."/>
            <person name="Larson L."/>
            <person name="Luoma S."/>
            <person name="White J."/>
            <person name="Alvarado L."/>
            <person name="Kodira C.D."/>
            <person name="Zeng Q."/>
            <person name="Oleary S."/>
            <person name="Yandava C."/>
            <person name="Denning D.W."/>
            <person name="Nierman W.C."/>
            <person name="Milne T."/>
            <person name="Madden K."/>
        </authorList>
    </citation>
    <scope>NUCLEOTIDE SEQUENCE [LARGE SCALE GENOMIC DNA]</scope>
    <source>
        <strain evidence="2">NIH 2624 / FGSC A1156</strain>
    </source>
</reference>
<evidence type="ECO:0000313" key="1">
    <source>
        <dbReference type="EMBL" id="EAU30108.1"/>
    </source>
</evidence>
<evidence type="ECO:0000313" key="2">
    <source>
        <dbReference type="Proteomes" id="UP000007963"/>
    </source>
</evidence>
<dbReference type="Proteomes" id="UP000007963">
    <property type="component" value="Unassembled WGS sequence"/>
</dbReference>
<sequence>MPTSARPIVIPYRTQRHRTTDDQLYGHISNTVVPSTLAAALSHRPWTAWDAALVRMRSCGKVWNEIRQSMHPRYAAGCFVRCAYLENYMEDRRSTFSDNKSAADACNETQVELLQ</sequence>
<dbReference type="VEuPathDB" id="FungiDB:ATEG_09917"/>
<dbReference type="OrthoDB" id="10279092at2759"/>
<accession>Q0C8R7</accession>
<dbReference type="AlphaFoldDB" id="Q0C8R7"/>